<sequence length="443" mass="45775">MTRAARDSRASGDGYQELSSMSSMRVTKPGFRRKTCMLRSAGVAVLIGLFLATSLTLGRRDNLHKVLLWVHSHRVAGFAIFCLLYVWFTVLFLPPALLAACAGAIYGLGPAIPLVWVCAVVGETVSFLLGRFLLKKWVKELTADWPMWTALDAALSEDGWKLVALLRVSPVVPFSIINYALGSSSLPFSHYWWPSVFGIIPSLFIYIYLGSLAADVSSAISGGGTHAAPPAAKVAIIVTGAVSALAAVVLSGVYTKRAIDSRLAAVHVHEEVAVEEQHLLLGSSSSNGGGGADGTEGDAMRGVVVSVEAPRYVVERSSSSSSREVAGAVYGAGEGSEGGAGRGWVSGVLGGTWLGVFRQKARVSGDEDEEAGRRQPLGLSRSGSATADGSDWEAQLGSGHCSTSGAAASAPGTAAAATAAAAAAAAGGGGGSYRAGKQQHRQL</sequence>
<organism evidence="9 10">
    <name type="scientific">Tetradesmus obliquus</name>
    <name type="common">Green alga</name>
    <name type="synonym">Acutodesmus obliquus</name>
    <dbReference type="NCBI Taxonomy" id="3088"/>
    <lineage>
        <taxon>Eukaryota</taxon>
        <taxon>Viridiplantae</taxon>
        <taxon>Chlorophyta</taxon>
        <taxon>core chlorophytes</taxon>
        <taxon>Chlorophyceae</taxon>
        <taxon>CS clade</taxon>
        <taxon>Sphaeropleales</taxon>
        <taxon>Scenedesmaceae</taxon>
        <taxon>Tetradesmus</taxon>
    </lineage>
</organism>
<dbReference type="PANTHER" id="PTHR12677:SF59">
    <property type="entry name" value="GOLGI APPARATUS MEMBRANE PROTEIN TVP38-RELATED"/>
    <property type="match status" value="1"/>
</dbReference>
<dbReference type="GO" id="GO:0005886">
    <property type="term" value="C:plasma membrane"/>
    <property type="evidence" value="ECO:0007669"/>
    <property type="project" value="UniProtKB-SubCell"/>
</dbReference>
<dbReference type="Proteomes" id="UP000256970">
    <property type="component" value="Unassembled WGS sequence"/>
</dbReference>
<dbReference type="InterPro" id="IPR032816">
    <property type="entry name" value="VTT_dom"/>
</dbReference>
<evidence type="ECO:0000256" key="3">
    <source>
        <dbReference type="ARBA" id="ARBA00022692"/>
    </source>
</evidence>
<keyword evidence="4 7" id="KW-1133">Transmembrane helix</keyword>
<feature type="region of interest" description="Disordered" evidence="6">
    <location>
        <begin position="362"/>
        <end position="413"/>
    </location>
</feature>
<feature type="region of interest" description="Disordered" evidence="6">
    <location>
        <begin position="1"/>
        <end position="21"/>
    </location>
</feature>
<keyword evidence="2" id="KW-1003">Cell membrane</keyword>
<evidence type="ECO:0000313" key="10">
    <source>
        <dbReference type="Proteomes" id="UP000256970"/>
    </source>
</evidence>
<evidence type="ECO:0000259" key="8">
    <source>
        <dbReference type="Pfam" id="PF09335"/>
    </source>
</evidence>
<feature type="domain" description="VTT" evidence="8">
    <location>
        <begin position="94"/>
        <end position="211"/>
    </location>
</feature>
<evidence type="ECO:0000256" key="7">
    <source>
        <dbReference type="SAM" id="Phobius"/>
    </source>
</evidence>
<comment type="subcellular location">
    <subcellularLocation>
        <location evidence="1">Cell membrane</location>
        <topology evidence="1">Multi-pass membrane protein</topology>
    </subcellularLocation>
</comment>
<keyword evidence="10" id="KW-1185">Reference proteome</keyword>
<evidence type="ECO:0000256" key="5">
    <source>
        <dbReference type="ARBA" id="ARBA00023136"/>
    </source>
</evidence>
<accession>A0A383WAN4</accession>
<feature type="transmembrane region" description="Helical" evidence="7">
    <location>
        <begin position="114"/>
        <end position="134"/>
    </location>
</feature>
<feature type="compositionally biased region" description="Basic and acidic residues" evidence="6">
    <location>
        <begin position="1"/>
        <end position="10"/>
    </location>
</feature>
<evidence type="ECO:0000313" key="9">
    <source>
        <dbReference type="EMBL" id="SZX74511.1"/>
    </source>
</evidence>
<evidence type="ECO:0000256" key="6">
    <source>
        <dbReference type="SAM" id="MobiDB-lite"/>
    </source>
</evidence>
<dbReference type="AlphaFoldDB" id="A0A383WAN4"/>
<keyword evidence="5 7" id="KW-0472">Membrane</keyword>
<evidence type="ECO:0000256" key="1">
    <source>
        <dbReference type="ARBA" id="ARBA00004651"/>
    </source>
</evidence>
<proteinExistence type="predicted"/>
<feature type="transmembrane region" description="Helical" evidence="7">
    <location>
        <begin position="234"/>
        <end position="254"/>
    </location>
</feature>
<gene>
    <name evidence="9" type="ORF">BQ4739_LOCUS14779</name>
</gene>
<name>A0A383WAN4_TETOB</name>
<feature type="transmembrane region" description="Helical" evidence="7">
    <location>
        <begin position="78"/>
        <end position="108"/>
    </location>
</feature>
<dbReference type="Pfam" id="PF09335">
    <property type="entry name" value="VTT_dom"/>
    <property type="match status" value="1"/>
</dbReference>
<dbReference type="EMBL" id="FNXT01001215">
    <property type="protein sequence ID" value="SZX74511.1"/>
    <property type="molecule type" value="Genomic_DNA"/>
</dbReference>
<dbReference type="STRING" id="3088.A0A383WAN4"/>
<reference evidence="9 10" key="1">
    <citation type="submission" date="2016-10" db="EMBL/GenBank/DDBJ databases">
        <authorList>
            <person name="Cai Z."/>
        </authorList>
    </citation>
    <scope>NUCLEOTIDE SEQUENCE [LARGE SCALE GENOMIC DNA]</scope>
</reference>
<evidence type="ECO:0000256" key="2">
    <source>
        <dbReference type="ARBA" id="ARBA00022475"/>
    </source>
</evidence>
<feature type="transmembrane region" description="Helical" evidence="7">
    <location>
        <begin position="37"/>
        <end position="57"/>
    </location>
</feature>
<dbReference type="PANTHER" id="PTHR12677">
    <property type="entry name" value="GOLGI APPARATUS MEMBRANE PROTEIN TVP38-RELATED"/>
    <property type="match status" value="1"/>
</dbReference>
<dbReference type="InterPro" id="IPR015414">
    <property type="entry name" value="TMEM64"/>
</dbReference>
<keyword evidence="3 7" id="KW-0812">Transmembrane</keyword>
<feature type="transmembrane region" description="Helical" evidence="7">
    <location>
        <begin position="191"/>
        <end position="214"/>
    </location>
</feature>
<evidence type="ECO:0000256" key="4">
    <source>
        <dbReference type="ARBA" id="ARBA00022989"/>
    </source>
</evidence>
<feature type="compositionally biased region" description="Low complexity" evidence="6">
    <location>
        <begin position="402"/>
        <end position="413"/>
    </location>
</feature>
<protein>
    <recommendedName>
        <fullName evidence="8">VTT domain-containing protein</fullName>
    </recommendedName>
</protein>